<organism evidence="2 3">
    <name type="scientific">Paenibacillus albus</name>
    <dbReference type="NCBI Taxonomy" id="2495582"/>
    <lineage>
        <taxon>Bacteria</taxon>
        <taxon>Bacillati</taxon>
        <taxon>Bacillota</taxon>
        <taxon>Bacilli</taxon>
        <taxon>Bacillales</taxon>
        <taxon>Paenibacillaceae</taxon>
        <taxon>Paenibacillus</taxon>
    </lineage>
</organism>
<evidence type="ECO:0000256" key="1">
    <source>
        <dbReference type="SAM" id="SignalP"/>
    </source>
</evidence>
<dbReference type="InterPro" id="IPR025372">
    <property type="entry name" value="DUF4362"/>
</dbReference>
<dbReference type="OrthoDB" id="1912370at2"/>
<dbReference type="EMBL" id="CP034437">
    <property type="protein sequence ID" value="AZN41351.1"/>
    <property type="molecule type" value="Genomic_DNA"/>
</dbReference>
<dbReference type="Pfam" id="PF14275">
    <property type="entry name" value="DUF4362"/>
    <property type="match status" value="1"/>
</dbReference>
<keyword evidence="3" id="KW-1185">Reference proteome</keyword>
<gene>
    <name evidence="2" type="ORF">EJC50_17990</name>
</gene>
<accession>A0A3S9A6L9</accession>
<sequence length="174" mass="19739">MNNILRFSSIAMSLLLIFMTAACGKQEKPATGEFPSIPDTYSRELAAKNGDVVIWGFSDNSYNIGKWTQFLNHYHEETPSQVRITRDTMEGGFVIEEYYFDGKQIYYQYDTTRDNWASNGGGVYNSVCKGFTTVELDRGPFYTLSGCIDQATNEPSGSDGMWVDIKRYKDHEVP</sequence>
<proteinExistence type="predicted"/>
<evidence type="ECO:0000313" key="3">
    <source>
        <dbReference type="Proteomes" id="UP000272528"/>
    </source>
</evidence>
<reference evidence="3" key="1">
    <citation type="submission" date="2018-12" db="EMBL/GenBank/DDBJ databases">
        <title>Genome sequence of Peanibacillus sp.</title>
        <authorList>
            <person name="Subramani G."/>
            <person name="Srinivasan S."/>
            <person name="Kim M.K."/>
        </authorList>
    </citation>
    <scope>NUCLEOTIDE SEQUENCE [LARGE SCALE GENOMIC DNA]</scope>
    <source>
        <strain evidence="3">18JY67-1</strain>
    </source>
</reference>
<name>A0A3S9A6L9_9BACL</name>
<keyword evidence="1" id="KW-0732">Signal</keyword>
<dbReference type="AlphaFoldDB" id="A0A3S9A6L9"/>
<evidence type="ECO:0000313" key="2">
    <source>
        <dbReference type="EMBL" id="AZN41351.1"/>
    </source>
</evidence>
<feature type="chain" id="PRO_5019477347" evidence="1">
    <location>
        <begin position="25"/>
        <end position="174"/>
    </location>
</feature>
<dbReference type="PROSITE" id="PS51257">
    <property type="entry name" value="PROKAR_LIPOPROTEIN"/>
    <property type="match status" value="1"/>
</dbReference>
<dbReference type="RefSeq" id="WP_126017058.1">
    <property type="nucleotide sequence ID" value="NZ_CP034437.1"/>
</dbReference>
<dbReference type="KEGG" id="palb:EJC50_17990"/>
<dbReference type="Proteomes" id="UP000272528">
    <property type="component" value="Chromosome"/>
</dbReference>
<feature type="signal peptide" evidence="1">
    <location>
        <begin position="1"/>
        <end position="24"/>
    </location>
</feature>
<protein>
    <submittedName>
        <fullName evidence="2">DUF4362 domain-containing protein</fullName>
    </submittedName>
</protein>